<protein>
    <submittedName>
        <fullName evidence="1">Uncharacterized protein</fullName>
    </submittedName>
</protein>
<proteinExistence type="predicted"/>
<dbReference type="Proteomes" id="UP000014535">
    <property type="component" value="Unassembled WGS sequence"/>
</dbReference>
<dbReference type="AlphaFoldDB" id="A0A656IEN5"/>
<name>A0A656IEN5_SALE2</name>
<comment type="caution">
    <text evidence="1">The sequence shown here is derived from an EMBL/GenBank/DDBJ whole genome shotgun (WGS) entry which is preliminary data.</text>
</comment>
<gene>
    <name evidence="1" type="ORF">A673_02840</name>
</gene>
<evidence type="ECO:0000313" key="1">
    <source>
        <dbReference type="EMBL" id="EPI68409.1"/>
    </source>
</evidence>
<accession>A0A656IEN5</accession>
<evidence type="ECO:0000313" key="2">
    <source>
        <dbReference type="Proteomes" id="UP000014535"/>
    </source>
</evidence>
<organism evidence="1 2">
    <name type="scientific">Salmonella enteritidis (strain 2009K0958)</name>
    <dbReference type="NCBI Taxonomy" id="1192586"/>
    <lineage>
        <taxon>Bacteria</taxon>
        <taxon>Pseudomonadati</taxon>
        <taxon>Pseudomonadota</taxon>
        <taxon>Gammaproteobacteria</taxon>
        <taxon>Enterobacterales</taxon>
        <taxon>Enterobacteriaceae</taxon>
        <taxon>Salmonella</taxon>
    </lineage>
</organism>
<reference evidence="1 2" key="1">
    <citation type="submission" date="2013-04" db="EMBL/GenBank/DDBJ databases">
        <authorList>
            <person name="McClelland M."/>
            <person name="Porwollik S."/>
            <person name="Desai P."/>
            <person name="Cheng P."/>
            <person name="Wollam A."/>
            <person name="Pepin K."/>
            <person name="Palsikar V.B."/>
            <person name="Fulton L."/>
            <person name="Fulton R."/>
            <person name="Delehaunty K."/>
            <person name="Fronick C."/>
            <person name="Godfrey J."/>
            <person name="Waligorski J."/>
            <person name="Appelbaum E."/>
            <person name="Tomlinson C."/>
            <person name="Warren W."/>
            <person name="Sodergren E."/>
            <person name="Weinstock G."/>
            <person name="Wilson R.K."/>
        </authorList>
    </citation>
    <scope>NUCLEOTIDE SEQUENCE [LARGE SCALE GENOMIC DNA]</scope>
    <source>
        <strain evidence="1 2">2009K0958</strain>
    </source>
</reference>
<sequence length="53" mass="6184">MLLTHYQFPEKGGKIRRYPIPKCDTWRSCVVIFFTQFVSTATIASPHSALRKR</sequence>
<dbReference type="EMBL" id="ATFT01000055">
    <property type="protein sequence ID" value="EPI68409.1"/>
    <property type="molecule type" value="Genomic_DNA"/>
</dbReference>